<keyword evidence="1" id="KW-0969">Cilium</keyword>
<dbReference type="OrthoDB" id="9799867at2"/>
<gene>
    <name evidence="1" type="primary">flaG</name>
    <name evidence="1" type="ORF">FHP05_07630</name>
</gene>
<sequence>MQIDHVIHQLNNQISNNPHFNQQSFIKQEEHDYQPRIATVKPEDVERTVNNLNRFMEPLRTNLKFTLHDELNEYYVEVINPMTDEVIREIPPKKFLDMYAAMADFMGLLIDKKI</sequence>
<evidence type="ECO:0000313" key="2">
    <source>
        <dbReference type="Proteomes" id="UP000321574"/>
    </source>
</evidence>
<keyword evidence="1" id="KW-0282">Flagellum</keyword>
<dbReference type="AlphaFoldDB" id="A0A5C8NVE8"/>
<dbReference type="InterPro" id="IPR005186">
    <property type="entry name" value="FlaG"/>
</dbReference>
<dbReference type="SUPFAM" id="SSF160214">
    <property type="entry name" value="FlaG-like"/>
    <property type="match status" value="1"/>
</dbReference>
<dbReference type="Proteomes" id="UP000321574">
    <property type="component" value="Unassembled WGS sequence"/>
</dbReference>
<reference evidence="1 2" key="1">
    <citation type="submission" date="2019-06" db="EMBL/GenBank/DDBJ databases">
        <title>Cerasibacillus sp. nov., isolated from maize field.</title>
        <authorList>
            <person name="Lin S.-Y."/>
            <person name="Tsai C.-F."/>
            <person name="Young C.-C."/>
        </authorList>
    </citation>
    <scope>NUCLEOTIDE SEQUENCE [LARGE SCALE GENOMIC DNA]</scope>
    <source>
        <strain evidence="1 2">CC-CFT480</strain>
    </source>
</reference>
<protein>
    <submittedName>
        <fullName evidence="1">Flagellar protein FlaG</fullName>
    </submittedName>
</protein>
<dbReference type="PANTHER" id="PTHR37166:SF1">
    <property type="entry name" value="PROTEIN FLAG"/>
    <property type="match status" value="1"/>
</dbReference>
<keyword evidence="2" id="KW-1185">Reference proteome</keyword>
<evidence type="ECO:0000313" key="1">
    <source>
        <dbReference type="EMBL" id="TXL65171.1"/>
    </source>
</evidence>
<keyword evidence="1" id="KW-0966">Cell projection</keyword>
<dbReference type="Gene3D" id="3.30.160.170">
    <property type="entry name" value="FlaG-like"/>
    <property type="match status" value="1"/>
</dbReference>
<proteinExistence type="predicted"/>
<accession>A0A5C8NVE8</accession>
<dbReference type="EMBL" id="VDUW01000004">
    <property type="protein sequence ID" value="TXL65171.1"/>
    <property type="molecule type" value="Genomic_DNA"/>
</dbReference>
<dbReference type="PANTHER" id="PTHR37166">
    <property type="entry name" value="PROTEIN FLAG"/>
    <property type="match status" value="1"/>
</dbReference>
<comment type="caution">
    <text evidence="1">The sequence shown here is derived from an EMBL/GenBank/DDBJ whole genome shotgun (WGS) entry which is preliminary data.</text>
</comment>
<organism evidence="1 2">
    <name type="scientific">Cerasibacillus terrae</name>
    <dbReference type="NCBI Taxonomy" id="2498845"/>
    <lineage>
        <taxon>Bacteria</taxon>
        <taxon>Bacillati</taxon>
        <taxon>Bacillota</taxon>
        <taxon>Bacilli</taxon>
        <taxon>Bacillales</taxon>
        <taxon>Bacillaceae</taxon>
        <taxon>Cerasibacillus</taxon>
    </lineage>
</organism>
<name>A0A5C8NVE8_9BACI</name>
<dbReference type="InterPro" id="IPR035924">
    <property type="entry name" value="FlaG-like_sf"/>
</dbReference>
<dbReference type="Pfam" id="PF03646">
    <property type="entry name" value="FlaG"/>
    <property type="match status" value="1"/>
</dbReference>
<dbReference type="NCBIfam" id="NF005834">
    <property type="entry name" value="PRK07738.1"/>
    <property type="match status" value="1"/>
</dbReference>